<dbReference type="GO" id="GO:0000470">
    <property type="term" value="P:maturation of LSU-rRNA"/>
    <property type="evidence" value="ECO:0007669"/>
    <property type="project" value="TreeGrafter"/>
</dbReference>
<dbReference type="PANTHER" id="PTHR13245:SF14">
    <property type="entry name" value="RRP15-LIKE PROTEIN"/>
    <property type="match status" value="1"/>
</dbReference>
<dbReference type="Pfam" id="PF07890">
    <property type="entry name" value="Rrp15p"/>
    <property type="match status" value="1"/>
</dbReference>
<dbReference type="AlphaFoldDB" id="A0AAW0RNF9"/>
<evidence type="ECO:0000313" key="4">
    <source>
        <dbReference type="Proteomes" id="UP001397290"/>
    </source>
</evidence>
<comment type="similarity">
    <text evidence="1">Belongs to the RRP15 family.</text>
</comment>
<comment type="caution">
    <text evidence="3">The sequence shown here is derived from an EMBL/GenBank/DDBJ whole genome shotgun (WGS) entry which is preliminary data.</text>
</comment>
<feature type="compositionally biased region" description="Acidic residues" evidence="2">
    <location>
        <begin position="119"/>
        <end position="155"/>
    </location>
</feature>
<dbReference type="GO" id="GO:0000460">
    <property type="term" value="P:maturation of 5.8S rRNA"/>
    <property type="evidence" value="ECO:0007669"/>
    <property type="project" value="TreeGrafter"/>
</dbReference>
<feature type="compositionally biased region" description="Acidic residues" evidence="2">
    <location>
        <begin position="37"/>
        <end position="47"/>
    </location>
</feature>
<keyword evidence="4" id="KW-1185">Reference proteome</keyword>
<feature type="compositionally biased region" description="Low complexity" evidence="2">
    <location>
        <begin position="171"/>
        <end position="184"/>
    </location>
</feature>
<evidence type="ECO:0008006" key="5">
    <source>
        <dbReference type="Google" id="ProtNLM"/>
    </source>
</evidence>
<evidence type="ECO:0000256" key="2">
    <source>
        <dbReference type="SAM" id="MobiDB-lite"/>
    </source>
</evidence>
<dbReference type="PANTHER" id="PTHR13245">
    <property type="entry name" value="RRP15-LIKE PROTEIN"/>
    <property type="match status" value="1"/>
</dbReference>
<accession>A0AAW0RNF9</accession>
<name>A0AAW0RNF9_9HYPO</name>
<organism evidence="3 4">
    <name type="scientific">Beauveria asiatica</name>
    <dbReference type="NCBI Taxonomy" id="1069075"/>
    <lineage>
        <taxon>Eukaryota</taxon>
        <taxon>Fungi</taxon>
        <taxon>Dikarya</taxon>
        <taxon>Ascomycota</taxon>
        <taxon>Pezizomycotina</taxon>
        <taxon>Sordariomycetes</taxon>
        <taxon>Hypocreomycetidae</taxon>
        <taxon>Hypocreales</taxon>
        <taxon>Cordycipitaceae</taxon>
        <taxon>Beauveria</taxon>
    </lineage>
</organism>
<proteinExistence type="inferred from homology"/>
<evidence type="ECO:0000256" key="1">
    <source>
        <dbReference type="ARBA" id="ARBA00007462"/>
    </source>
</evidence>
<dbReference type="EMBL" id="JAAHCF010000469">
    <property type="protein sequence ID" value="KAK8143759.1"/>
    <property type="molecule type" value="Genomic_DNA"/>
</dbReference>
<protein>
    <recommendedName>
        <fullName evidence="5">Ribosomal RNA-processing protein 15</fullName>
    </recommendedName>
</protein>
<evidence type="ECO:0000313" key="3">
    <source>
        <dbReference type="EMBL" id="KAK8143759.1"/>
    </source>
</evidence>
<sequence length="341" mass="37010">MAGPSNKKRLMGSKFQKPMKRQKRERRVQKEYHSSTEDEEEGEDQQQDFDAVNLLDSDDDIHNAKADDIGAEEDGSGMSSSEDEAPSKKASAAKGSAKLKARIPKKLAANDDSAVQESLPEDEDDDDDDEEDEDMNDEFDLGDDDDDEDEDEDEDGSRRPKKRNDPAAFATSLSKILSTKLSSSKRADPVLARSAAAHETSRAVLDSALEAKAKRALREQKRKAQEKGRVRDVLLAPVAAAAAAAPGPGREEKPEVTTGEILAAEAKLRKVAQRGVVKMFNAVRAAQVKSTEAERATRQAGVIGMARREEKVNEMSKKGFLELLASGGSALQKSASAIEEA</sequence>
<feature type="region of interest" description="Disordered" evidence="2">
    <location>
        <begin position="1"/>
        <end position="201"/>
    </location>
</feature>
<dbReference type="Proteomes" id="UP001397290">
    <property type="component" value="Unassembled WGS sequence"/>
</dbReference>
<feature type="compositionally biased region" description="Basic residues" evidence="2">
    <location>
        <begin position="1"/>
        <end position="27"/>
    </location>
</feature>
<dbReference type="InterPro" id="IPR012459">
    <property type="entry name" value="Rrp15"/>
</dbReference>
<reference evidence="3 4" key="1">
    <citation type="submission" date="2020-02" db="EMBL/GenBank/DDBJ databases">
        <title>Comparative genomics of the hypocrealean fungal genus Beauvera.</title>
        <authorList>
            <person name="Showalter D.N."/>
            <person name="Bushley K.E."/>
            <person name="Rehner S.A."/>
        </authorList>
    </citation>
    <scope>NUCLEOTIDE SEQUENCE [LARGE SCALE GENOMIC DNA]</scope>
    <source>
        <strain evidence="3 4">ARSEF4384</strain>
    </source>
</reference>
<dbReference type="GO" id="GO:0030687">
    <property type="term" value="C:preribosome, large subunit precursor"/>
    <property type="evidence" value="ECO:0007669"/>
    <property type="project" value="TreeGrafter"/>
</dbReference>
<gene>
    <name evidence="3" type="ORF">G3M48_006766</name>
</gene>